<accession>A0ABC9W0Y1</accession>
<gene>
    <name evidence="2" type="ORF">GRJ2_000393200</name>
</gene>
<keyword evidence="3" id="KW-1185">Reference proteome</keyword>
<feature type="region of interest" description="Disordered" evidence="1">
    <location>
        <begin position="65"/>
        <end position="89"/>
    </location>
</feature>
<evidence type="ECO:0000313" key="2">
    <source>
        <dbReference type="EMBL" id="GAB0179279.1"/>
    </source>
</evidence>
<name>A0ABC9W0Y1_GRUJA</name>
<dbReference type="Proteomes" id="UP001623348">
    <property type="component" value="Unassembled WGS sequence"/>
</dbReference>
<organism evidence="2 3">
    <name type="scientific">Grus japonensis</name>
    <name type="common">Japanese crane</name>
    <name type="synonym">Red-crowned crane</name>
    <dbReference type="NCBI Taxonomy" id="30415"/>
    <lineage>
        <taxon>Eukaryota</taxon>
        <taxon>Metazoa</taxon>
        <taxon>Chordata</taxon>
        <taxon>Craniata</taxon>
        <taxon>Vertebrata</taxon>
        <taxon>Euteleostomi</taxon>
        <taxon>Archelosauria</taxon>
        <taxon>Archosauria</taxon>
        <taxon>Dinosauria</taxon>
        <taxon>Saurischia</taxon>
        <taxon>Theropoda</taxon>
        <taxon>Coelurosauria</taxon>
        <taxon>Aves</taxon>
        <taxon>Neognathae</taxon>
        <taxon>Neoaves</taxon>
        <taxon>Gruiformes</taxon>
        <taxon>Gruidae</taxon>
        <taxon>Grus</taxon>
    </lineage>
</organism>
<reference evidence="2 3" key="1">
    <citation type="submission" date="2024-06" db="EMBL/GenBank/DDBJ databases">
        <title>The draft genome of Grus japonensis, version 3.</title>
        <authorList>
            <person name="Nabeshima K."/>
            <person name="Suzuki S."/>
            <person name="Onuma M."/>
        </authorList>
    </citation>
    <scope>NUCLEOTIDE SEQUENCE [LARGE SCALE GENOMIC DNA]</scope>
    <source>
        <strain evidence="2 3">451A</strain>
    </source>
</reference>
<feature type="compositionally biased region" description="Acidic residues" evidence="1">
    <location>
        <begin position="65"/>
        <end position="74"/>
    </location>
</feature>
<proteinExistence type="predicted"/>
<dbReference type="EMBL" id="BAAFJT010000001">
    <property type="protein sequence ID" value="GAB0179279.1"/>
    <property type="molecule type" value="Genomic_DNA"/>
</dbReference>
<protein>
    <submittedName>
        <fullName evidence="2">Mitochondrial enolase superfamily member 1</fullName>
    </submittedName>
</protein>
<dbReference type="PANTHER" id="PTHR33332">
    <property type="entry name" value="REVERSE TRANSCRIPTASE DOMAIN-CONTAINING PROTEIN"/>
    <property type="match status" value="1"/>
</dbReference>
<dbReference type="AlphaFoldDB" id="A0ABC9W0Y1"/>
<comment type="caution">
    <text evidence="2">The sequence shown here is derived from an EMBL/GenBank/DDBJ whole genome shotgun (WGS) entry which is preliminary data.</text>
</comment>
<sequence length="118" mass="12950">MVPGLQLTRLEREAVWESRVVISCRSVTSGVHQGSTLGPKLSDIFINDLDDGAEGTLSKFADDTELEGEADTPDGCDVTQRDFDSPLGDISSDRLEKWAGRNLMPFKKESTKSYPGEE</sequence>
<evidence type="ECO:0000256" key="1">
    <source>
        <dbReference type="SAM" id="MobiDB-lite"/>
    </source>
</evidence>
<evidence type="ECO:0000313" key="3">
    <source>
        <dbReference type="Proteomes" id="UP001623348"/>
    </source>
</evidence>